<evidence type="ECO:0000313" key="2">
    <source>
        <dbReference type="EMBL" id="TGO33730.1"/>
    </source>
</evidence>
<feature type="compositionally biased region" description="Polar residues" evidence="1">
    <location>
        <begin position="1"/>
        <end position="11"/>
    </location>
</feature>
<dbReference type="EMBL" id="PQXK01000230">
    <property type="protein sequence ID" value="TGO33730.1"/>
    <property type="molecule type" value="Genomic_DNA"/>
</dbReference>
<feature type="region of interest" description="Disordered" evidence="1">
    <location>
        <begin position="1"/>
        <end position="26"/>
    </location>
</feature>
<keyword evidence="3" id="KW-1185">Reference proteome</keyword>
<evidence type="ECO:0000256" key="1">
    <source>
        <dbReference type="SAM" id="MobiDB-lite"/>
    </source>
</evidence>
<sequence>MTYLKAQTRNFPSKVRKQTSIATQETIDKSGSEQCAKGSEAEKCHAMHLPALRITRETVYCEEPSS</sequence>
<protein>
    <submittedName>
        <fullName evidence="2">Uncharacterized protein</fullName>
    </submittedName>
</protein>
<gene>
    <name evidence="2" type="ORF">BHYA_0230g00180</name>
</gene>
<organism evidence="2 3">
    <name type="scientific">Botrytis hyacinthi</name>
    <dbReference type="NCBI Taxonomy" id="278943"/>
    <lineage>
        <taxon>Eukaryota</taxon>
        <taxon>Fungi</taxon>
        <taxon>Dikarya</taxon>
        <taxon>Ascomycota</taxon>
        <taxon>Pezizomycotina</taxon>
        <taxon>Leotiomycetes</taxon>
        <taxon>Helotiales</taxon>
        <taxon>Sclerotiniaceae</taxon>
        <taxon>Botrytis</taxon>
    </lineage>
</organism>
<accession>A0A4Z1GE89</accession>
<name>A0A4Z1GE89_9HELO</name>
<dbReference type="Proteomes" id="UP000297814">
    <property type="component" value="Unassembled WGS sequence"/>
</dbReference>
<evidence type="ECO:0000313" key="3">
    <source>
        <dbReference type="Proteomes" id="UP000297814"/>
    </source>
</evidence>
<proteinExistence type="predicted"/>
<comment type="caution">
    <text evidence="2">The sequence shown here is derived from an EMBL/GenBank/DDBJ whole genome shotgun (WGS) entry which is preliminary data.</text>
</comment>
<dbReference type="AlphaFoldDB" id="A0A4Z1GE89"/>
<reference evidence="2 3" key="1">
    <citation type="submission" date="2017-12" db="EMBL/GenBank/DDBJ databases">
        <title>Comparative genomics of Botrytis spp.</title>
        <authorList>
            <person name="Valero-Jimenez C.A."/>
            <person name="Tapia P."/>
            <person name="Veloso J."/>
            <person name="Silva-Moreno E."/>
            <person name="Staats M."/>
            <person name="Valdes J.H."/>
            <person name="Van Kan J.A.L."/>
        </authorList>
    </citation>
    <scope>NUCLEOTIDE SEQUENCE [LARGE SCALE GENOMIC DNA]</scope>
    <source>
        <strain evidence="2 3">Bh0001</strain>
    </source>
</reference>